<name>D0WD68_NEILA</name>
<organism evidence="1 2">
    <name type="scientific">Neisseria lactamica ATCC 23970</name>
    <dbReference type="NCBI Taxonomy" id="546265"/>
    <lineage>
        <taxon>Bacteria</taxon>
        <taxon>Pseudomonadati</taxon>
        <taxon>Pseudomonadota</taxon>
        <taxon>Betaproteobacteria</taxon>
        <taxon>Neisseriales</taxon>
        <taxon>Neisseriaceae</taxon>
        <taxon>Neisseria</taxon>
    </lineage>
</organism>
<protein>
    <submittedName>
        <fullName evidence="1">Uncharacterized protein</fullName>
    </submittedName>
</protein>
<evidence type="ECO:0000313" key="2">
    <source>
        <dbReference type="Proteomes" id="UP000003843"/>
    </source>
</evidence>
<comment type="caution">
    <text evidence="1">The sequence shown here is derived from an EMBL/GenBank/DDBJ whole genome shotgun (WGS) entry which is preliminary data.</text>
</comment>
<reference evidence="1 2" key="1">
    <citation type="submission" date="2009-10" db="EMBL/GenBank/DDBJ databases">
        <authorList>
            <person name="Weinstock G."/>
            <person name="Sodergren E."/>
            <person name="Clifton S."/>
            <person name="Fulton L."/>
            <person name="Fulton B."/>
            <person name="Courtney L."/>
            <person name="Fronick C."/>
            <person name="Harrison M."/>
            <person name="Strong C."/>
            <person name="Farmer C."/>
            <person name="Delahaunty K."/>
            <person name="Markovic C."/>
            <person name="Hall O."/>
            <person name="Minx P."/>
            <person name="Tomlinson C."/>
            <person name="Mitreva M."/>
            <person name="Nelson J."/>
            <person name="Hou S."/>
            <person name="Wollam A."/>
            <person name="Pepin K.H."/>
            <person name="Johnson M."/>
            <person name="Bhonagiri V."/>
            <person name="Nash W.E."/>
            <person name="Warren W."/>
            <person name="Chinwalla A."/>
            <person name="Mardis E.R."/>
            <person name="Wilson R.K."/>
        </authorList>
    </citation>
    <scope>NUCLEOTIDE SEQUENCE [LARGE SCALE GENOMIC DNA]</scope>
    <source>
        <strain evidence="1 2">ATCC 23970</strain>
    </source>
</reference>
<gene>
    <name evidence="1" type="ORF">NEILACOT_05504</name>
</gene>
<accession>D0WD68</accession>
<sequence>MGLVDWDWWIGGLKPTLQPTRRSENTVATTYPLPKTPIRRFQTAFRLNPAARQ</sequence>
<dbReference type="AlphaFoldDB" id="D0WD68"/>
<dbReference type="EMBL" id="ACEQ02000044">
    <property type="protein sequence ID" value="EEZ74466.1"/>
    <property type="molecule type" value="Genomic_DNA"/>
</dbReference>
<evidence type="ECO:0000313" key="1">
    <source>
        <dbReference type="EMBL" id="EEZ74466.1"/>
    </source>
</evidence>
<dbReference type="Proteomes" id="UP000003843">
    <property type="component" value="Unassembled WGS sequence"/>
</dbReference>
<proteinExistence type="predicted"/>